<protein>
    <recommendedName>
        <fullName evidence="2">RGS domain-containing protein</fullName>
    </recommendedName>
</protein>
<evidence type="ECO:0000313" key="3">
    <source>
        <dbReference type="EMBL" id="KAK9708760.1"/>
    </source>
</evidence>
<evidence type="ECO:0000313" key="4">
    <source>
        <dbReference type="Proteomes" id="UP001479436"/>
    </source>
</evidence>
<dbReference type="PROSITE" id="PS50132">
    <property type="entry name" value="RGS"/>
    <property type="match status" value="1"/>
</dbReference>
<dbReference type="SUPFAM" id="SSF48097">
    <property type="entry name" value="Regulator of G-protein signaling, RGS"/>
    <property type="match status" value="1"/>
</dbReference>
<keyword evidence="1" id="KW-0472">Membrane</keyword>
<dbReference type="Pfam" id="PF00615">
    <property type="entry name" value="RGS"/>
    <property type="match status" value="1"/>
</dbReference>
<comment type="caution">
    <text evidence="3">The sequence shown here is derived from an EMBL/GenBank/DDBJ whole genome shotgun (WGS) entry which is preliminary data.</text>
</comment>
<dbReference type="PANTHER" id="PTHR10845">
    <property type="entry name" value="REGULATOR OF G PROTEIN SIGNALING"/>
    <property type="match status" value="1"/>
</dbReference>
<dbReference type="InterPro" id="IPR016137">
    <property type="entry name" value="RGS"/>
</dbReference>
<reference evidence="3 4" key="1">
    <citation type="submission" date="2023-04" db="EMBL/GenBank/DDBJ databases">
        <title>Genome of Basidiobolus ranarum AG-B5.</title>
        <authorList>
            <person name="Stajich J.E."/>
            <person name="Carter-House D."/>
            <person name="Gryganskyi A."/>
        </authorList>
    </citation>
    <scope>NUCLEOTIDE SEQUENCE [LARGE SCALE GENOMIC DNA]</scope>
    <source>
        <strain evidence="3 4">AG-B5</strain>
    </source>
</reference>
<feature type="transmembrane region" description="Helical" evidence="1">
    <location>
        <begin position="41"/>
        <end position="62"/>
    </location>
</feature>
<gene>
    <name evidence="3" type="ORF">K7432_009442</name>
</gene>
<name>A0ABR2VX67_9FUNG</name>
<feature type="domain" description="RGS" evidence="2">
    <location>
        <begin position="147"/>
        <end position="299"/>
    </location>
</feature>
<organism evidence="3 4">
    <name type="scientific">Basidiobolus ranarum</name>
    <dbReference type="NCBI Taxonomy" id="34480"/>
    <lineage>
        <taxon>Eukaryota</taxon>
        <taxon>Fungi</taxon>
        <taxon>Fungi incertae sedis</taxon>
        <taxon>Zoopagomycota</taxon>
        <taxon>Entomophthoromycotina</taxon>
        <taxon>Basidiobolomycetes</taxon>
        <taxon>Basidiobolales</taxon>
        <taxon>Basidiobolaceae</taxon>
        <taxon>Basidiobolus</taxon>
    </lineage>
</organism>
<keyword evidence="4" id="KW-1185">Reference proteome</keyword>
<evidence type="ECO:0000256" key="1">
    <source>
        <dbReference type="SAM" id="Phobius"/>
    </source>
</evidence>
<accession>A0ABR2VX67</accession>
<evidence type="ECO:0000259" key="2">
    <source>
        <dbReference type="PROSITE" id="PS50132"/>
    </source>
</evidence>
<dbReference type="Gene3D" id="1.10.167.10">
    <property type="entry name" value="Regulator of G-protein Signalling 4, domain 2"/>
    <property type="match status" value="1"/>
</dbReference>
<dbReference type="InterPro" id="IPR036305">
    <property type="entry name" value="RGS_sf"/>
</dbReference>
<dbReference type="EMBL" id="JASJQH010007458">
    <property type="protein sequence ID" value="KAK9708760.1"/>
    <property type="molecule type" value="Genomic_DNA"/>
</dbReference>
<keyword evidence="1" id="KW-1133">Transmembrane helix</keyword>
<keyword evidence="1" id="KW-0812">Transmembrane</keyword>
<dbReference type="PANTHER" id="PTHR10845:SF192">
    <property type="entry name" value="DOUBLE HIT, ISOFORM B"/>
    <property type="match status" value="1"/>
</dbReference>
<dbReference type="SMART" id="SM00315">
    <property type="entry name" value="RGS"/>
    <property type="match status" value="1"/>
</dbReference>
<feature type="transmembrane region" description="Helical" evidence="1">
    <location>
        <begin position="74"/>
        <end position="97"/>
    </location>
</feature>
<feature type="transmembrane region" description="Helical" evidence="1">
    <location>
        <begin position="109"/>
        <end position="130"/>
    </location>
</feature>
<dbReference type="Proteomes" id="UP001479436">
    <property type="component" value="Unassembled WGS sequence"/>
</dbReference>
<dbReference type="InterPro" id="IPR044926">
    <property type="entry name" value="RGS_subdomain_2"/>
</dbReference>
<proteinExistence type="predicted"/>
<sequence>MVIFGTLILQLIYTTSIHFLTQVDATPITSYGRCPIFWQTYPLIGLLILYLLGLLIFAFFIHRGVRDVHHMREEYLTTLGLGLLFTILQIISSTTSWLDFLDPYLTPSFWLLVGLISIHITSVCYPLFYVRIKLRREAKLVATEQLQFDQILQTPFLFEEFKKFTSDQFTVNYALFYERCRDLQILSRRLEYSKNELKVSEFLPIPKDSILELNETMVVIEPDAKAEEKVEPWVIDELKGIYKAFIDQEAYMRIELNTIIREEIQRKYENTEISMDWYDKALEEVYHLLWKESYPQYLEWRMRTRSHPSSTRMKKQNRFHK</sequence>